<feature type="domain" description="Nudix hydrolase" evidence="1">
    <location>
        <begin position="1"/>
        <end position="122"/>
    </location>
</feature>
<dbReference type="PROSITE" id="PS51462">
    <property type="entry name" value="NUDIX"/>
    <property type="match status" value="1"/>
</dbReference>
<dbReference type="Pfam" id="PF00293">
    <property type="entry name" value="NUDIX"/>
    <property type="match status" value="1"/>
</dbReference>
<sequence length="127" mass="14133">MVKTVSLLTIRDKKLLVVLSKKHTLWTPPGGKLEPTDKNPKVALEREVFEELRVGLTNIQEHIGISGISASGRPVYVYTYLADLAGDPVPANEIVGFRWIGYTKEELETVSPVTRDIMSCMKAVGYF</sequence>
<evidence type="ECO:0000259" key="1">
    <source>
        <dbReference type="PROSITE" id="PS51462"/>
    </source>
</evidence>
<dbReference type="AlphaFoldDB" id="A0A0G0PVZ2"/>
<name>A0A0G0PVZ2_YANXG</name>
<dbReference type="EMBL" id="LBWF01000004">
    <property type="protein sequence ID" value="KKR02335.1"/>
    <property type="molecule type" value="Genomic_DNA"/>
</dbReference>
<accession>A0A0G0PVZ2</accession>
<protein>
    <recommendedName>
        <fullName evidence="1">Nudix hydrolase domain-containing protein</fullName>
    </recommendedName>
</protein>
<proteinExistence type="predicted"/>
<evidence type="ECO:0000313" key="2">
    <source>
        <dbReference type="EMBL" id="KKR02335.1"/>
    </source>
</evidence>
<dbReference type="Gene3D" id="3.90.79.10">
    <property type="entry name" value="Nucleoside Triphosphate Pyrophosphohydrolase"/>
    <property type="match status" value="1"/>
</dbReference>
<evidence type="ECO:0000313" key="3">
    <source>
        <dbReference type="Proteomes" id="UP000034845"/>
    </source>
</evidence>
<comment type="caution">
    <text evidence="2">The sequence shown here is derived from an EMBL/GenBank/DDBJ whole genome shotgun (WGS) entry which is preliminary data.</text>
</comment>
<gene>
    <name evidence="2" type="ORF">UT29_C0004G0028</name>
</gene>
<organism evidence="2 3">
    <name type="scientific">Yanofskybacteria sp. (strain GW2011_GWA1_39_13)</name>
    <dbReference type="NCBI Taxonomy" id="1619019"/>
    <lineage>
        <taxon>Bacteria</taxon>
        <taxon>Candidatus Yanofskyibacteriota</taxon>
    </lineage>
</organism>
<dbReference type="Proteomes" id="UP000034845">
    <property type="component" value="Unassembled WGS sequence"/>
</dbReference>
<dbReference type="InterPro" id="IPR000086">
    <property type="entry name" value="NUDIX_hydrolase_dom"/>
</dbReference>
<dbReference type="InterPro" id="IPR015797">
    <property type="entry name" value="NUDIX_hydrolase-like_dom_sf"/>
</dbReference>
<reference evidence="2 3" key="1">
    <citation type="journal article" date="2015" name="Nature">
        <title>rRNA introns, odd ribosomes, and small enigmatic genomes across a large radiation of phyla.</title>
        <authorList>
            <person name="Brown C.T."/>
            <person name="Hug L.A."/>
            <person name="Thomas B.C."/>
            <person name="Sharon I."/>
            <person name="Castelle C.J."/>
            <person name="Singh A."/>
            <person name="Wilkins M.J."/>
            <person name="Williams K.H."/>
            <person name="Banfield J.F."/>
        </authorList>
    </citation>
    <scope>NUCLEOTIDE SEQUENCE [LARGE SCALE GENOMIC DNA]</scope>
    <source>
        <strain evidence="3">GW2011_GWA1_39_13</strain>
    </source>
</reference>
<dbReference type="SUPFAM" id="SSF55811">
    <property type="entry name" value="Nudix"/>
    <property type="match status" value="1"/>
</dbReference>